<dbReference type="EMBL" id="RAXV01000020">
    <property type="protein sequence ID" value="RKG30804.1"/>
    <property type="molecule type" value="Genomic_DNA"/>
</dbReference>
<sequence length="266" mass="29237">MNKLFIALGLMGLASTSFAYNGQVEGGYTFRDYDSNAIDTSGLFELKGTFYFDNVNAKGPLNEAAFLGHNSNIYLGYAYDFTKLNTILGQTPKDETNLFKAGIEYFVDQFYVNAELGYGQESVKPPKKDYDIFTYRALAGYMPISNLLLAAGIDGYNTDLPNSDDTRFAIQAKYVAPVSNGQSINLEAGAEFGDIDEVRLGADYYINTALSLGVGYESIDYGNNTADEDTFLIRSKYFINPNFAVGGAIGFGDDLNTYNINATLRF</sequence>
<evidence type="ECO:0000313" key="2">
    <source>
        <dbReference type="EMBL" id="RKG30804.1"/>
    </source>
</evidence>
<dbReference type="AlphaFoldDB" id="A0A3A8ELH8"/>
<keyword evidence="1" id="KW-0732">Signal</keyword>
<feature type="signal peptide" evidence="1">
    <location>
        <begin position="1"/>
        <end position="19"/>
    </location>
</feature>
<dbReference type="OrthoDB" id="6709190at2"/>
<evidence type="ECO:0000313" key="3">
    <source>
        <dbReference type="Proteomes" id="UP000282388"/>
    </source>
</evidence>
<dbReference type="Pfam" id="PF16956">
    <property type="entry name" value="Porin_7"/>
    <property type="match status" value="2"/>
</dbReference>
<feature type="chain" id="PRO_5017409948" evidence="1">
    <location>
        <begin position="20"/>
        <end position="266"/>
    </location>
</feature>
<dbReference type="RefSeq" id="WP_120402753.1">
    <property type="nucleotide sequence ID" value="NZ_RAXV01000020.1"/>
</dbReference>
<evidence type="ECO:0000256" key="1">
    <source>
        <dbReference type="SAM" id="SignalP"/>
    </source>
</evidence>
<dbReference type="Proteomes" id="UP000282388">
    <property type="component" value="Unassembled WGS sequence"/>
</dbReference>
<keyword evidence="3" id="KW-1185">Reference proteome</keyword>
<organism evidence="2 3">
    <name type="scientific">Acinetobacter tianfuensis</name>
    <dbReference type="NCBI Taxonomy" id="2419603"/>
    <lineage>
        <taxon>Bacteria</taxon>
        <taxon>Pseudomonadati</taxon>
        <taxon>Pseudomonadota</taxon>
        <taxon>Gammaproteobacteria</taxon>
        <taxon>Moraxellales</taxon>
        <taxon>Moraxellaceae</taxon>
        <taxon>Acinetobacter</taxon>
    </lineage>
</organism>
<dbReference type="SUPFAM" id="SSF56935">
    <property type="entry name" value="Porins"/>
    <property type="match status" value="1"/>
</dbReference>
<comment type="caution">
    <text evidence="2">The sequence shown here is derived from an EMBL/GenBank/DDBJ whole genome shotgun (WGS) entry which is preliminary data.</text>
</comment>
<proteinExistence type="predicted"/>
<accession>A0A3A8ELH8</accession>
<reference evidence="2 3" key="1">
    <citation type="submission" date="2018-09" db="EMBL/GenBank/DDBJ databases">
        <title>The draft genome of Acinetobacter spp. strains.</title>
        <authorList>
            <person name="Qin J."/>
            <person name="Feng Y."/>
            <person name="Zong Z."/>
        </authorList>
    </citation>
    <scope>NUCLEOTIDE SEQUENCE [LARGE SCALE GENOMIC DNA]</scope>
    <source>
        <strain evidence="2 3">WCHAc060012</strain>
    </source>
</reference>
<name>A0A3A8ELH8_9GAMM</name>
<gene>
    <name evidence="2" type="ORF">D7V32_10055</name>
</gene>
<protein>
    <submittedName>
        <fullName evidence="2">Putative porin</fullName>
    </submittedName>
</protein>
<dbReference type="InterPro" id="IPR031593">
    <property type="entry name" value="Porin_7"/>
</dbReference>